<evidence type="ECO:0000313" key="1">
    <source>
        <dbReference type="EMBL" id="CAL1546803.1"/>
    </source>
</evidence>
<accession>A0AAV2IL39</accession>
<protein>
    <submittedName>
        <fullName evidence="1">Uncharacterized protein</fullName>
    </submittedName>
</protein>
<reference evidence="1 2" key="1">
    <citation type="submission" date="2024-04" db="EMBL/GenBank/DDBJ databases">
        <authorList>
            <consortium name="Genoscope - CEA"/>
            <person name="William W."/>
        </authorList>
    </citation>
    <scope>NUCLEOTIDE SEQUENCE [LARGE SCALE GENOMIC DNA]</scope>
</reference>
<gene>
    <name evidence="1" type="ORF">GSLYS_00020180001</name>
</gene>
<dbReference type="InterPro" id="IPR052575">
    <property type="entry name" value="SSU_processome_comp_20"/>
</dbReference>
<dbReference type="AlphaFoldDB" id="A0AAV2IL39"/>
<dbReference type="EMBL" id="CAXITT010000857">
    <property type="protein sequence ID" value="CAL1546803.1"/>
    <property type="molecule type" value="Genomic_DNA"/>
</dbReference>
<dbReference type="Proteomes" id="UP001497497">
    <property type="component" value="Unassembled WGS sequence"/>
</dbReference>
<sequence length="106" mass="12343">MGKSSRHKAQNVHHFVPFSERISNVNIDVIHQIRRIDDETEGTLFGECITKWTELDLTDHFSNFRREIVGQVQTYEQLVHHKEEIILALKTHLNVQNSLALNALLE</sequence>
<dbReference type="PANTHER" id="PTHR17695:SF11">
    <property type="entry name" value="SMALL SUBUNIT PROCESSOME COMPONENT 20 HOMOLOG"/>
    <property type="match status" value="1"/>
</dbReference>
<evidence type="ECO:0000313" key="2">
    <source>
        <dbReference type="Proteomes" id="UP001497497"/>
    </source>
</evidence>
<dbReference type="GO" id="GO:0032040">
    <property type="term" value="C:small-subunit processome"/>
    <property type="evidence" value="ECO:0007669"/>
    <property type="project" value="TreeGrafter"/>
</dbReference>
<organism evidence="1 2">
    <name type="scientific">Lymnaea stagnalis</name>
    <name type="common">Great pond snail</name>
    <name type="synonym">Helix stagnalis</name>
    <dbReference type="NCBI Taxonomy" id="6523"/>
    <lineage>
        <taxon>Eukaryota</taxon>
        <taxon>Metazoa</taxon>
        <taxon>Spiralia</taxon>
        <taxon>Lophotrochozoa</taxon>
        <taxon>Mollusca</taxon>
        <taxon>Gastropoda</taxon>
        <taxon>Heterobranchia</taxon>
        <taxon>Euthyneura</taxon>
        <taxon>Panpulmonata</taxon>
        <taxon>Hygrophila</taxon>
        <taxon>Lymnaeoidea</taxon>
        <taxon>Lymnaeidae</taxon>
        <taxon>Lymnaea</taxon>
    </lineage>
</organism>
<comment type="caution">
    <text evidence="1">The sequence shown here is derived from an EMBL/GenBank/DDBJ whole genome shotgun (WGS) entry which is preliminary data.</text>
</comment>
<keyword evidence="2" id="KW-1185">Reference proteome</keyword>
<dbReference type="PANTHER" id="PTHR17695">
    <property type="entry name" value="SMALL SUBUNIT PROCESSOME COMPONENT 20 HOMOLOG"/>
    <property type="match status" value="1"/>
</dbReference>
<name>A0AAV2IL39_LYMST</name>
<proteinExistence type="predicted"/>
<dbReference type="GO" id="GO:0030686">
    <property type="term" value="C:90S preribosome"/>
    <property type="evidence" value="ECO:0007669"/>
    <property type="project" value="TreeGrafter"/>
</dbReference>